<accession>A0A8D8TEJ4</accession>
<reference evidence="1" key="1">
    <citation type="submission" date="2021-05" db="EMBL/GenBank/DDBJ databases">
        <authorList>
            <person name="Alioto T."/>
            <person name="Alioto T."/>
            <person name="Gomez Garrido J."/>
        </authorList>
    </citation>
    <scope>NUCLEOTIDE SEQUENCE</scope>
</reference>
<dbReference type="AlphaFoldDB" id="A0A8D8TEJ4"/>
<proteinExistence type="predicted"/>
<dbReference type="EMBL" id="HBUF01277116">
    <property type="protein sequence ID" value="CAG6686545.1"/>
    <property type="molecule type" value="Transcribed_RNA"/>
</dbReference>
<organism evidence="1">
    <name type="scientific">Cacopsylla melanoneura</name>
    <dbReference type="NCBI Taxonomy" id="428564"/>
    <lineage>
        <taxon>Eukaryota</taxon>
        <taxon>Metazoa</taxon>
        <taxon>Ecdysozoa</taxon>
        <taxon>Arthropoda</taxon>
        <taxon>Hexapoda</taxon>
        <taxon>Insecta</taxon>
        <taxon>Pterygota</taxon>
        <taxon>Neoptera</taxon>
        <taxon>Paraneoptera</taxon>
        <taxon>Hemiptera</taxon>
        <taxon>Sternorrhyncha</taxon>
        <taxon>Psylloidea</taxon>
        <taxon>Psyllidae</taxon>
        <taxon>Psyllinae</taxon>
        <taxon>Cacopsylla</taxon>
    </lineage>
</organism>
<name>A0A8D8TEJ4_9HEMI</name>
<evidence type="ECO:0000313" key="1">
    <source>
        <dbReference type="EMBL" id="CAG6686544.1"/>
    </source>
</evidence>
<dbReference type="EMBL" id="HBUF01277115">
    <property type="protein sequence ID" value="CAG6686544.1"/>
    <property type="molecule type" value="Transcribed_RNA"/>
</dbReference>
<protein>
    <submittedName>
        <fullName evidence="1">Uncharacterized protein</fullName>
    </submittedName>
</protein>
<sequence length="99" mass="11080">MLACNPPPRNGPYVSTANGKYYNPMSKNGKNCKTGLHRLNSANYTSPCSCIPGEKKLGFHQVTIPLNTSLDSVVKEYAMPLARRMKHDRVYISTKFKCK</sequence>